<feature type="compositionally biased region" description="Basic and acidic residues" evidence="1">
    <location>
        <begin position="172"/>
        <end position="189"/>
    </location>
</feature>
<organism evidence="2">
    <name type="scientific">Anopheles atroparvus</name>
    <name type="common">European mosquito</name>
    <dbReference type="NCBI Taxonomy" id="41427"/>
    <lineage>
        <taxon>Eukaryota</taxon>
        <taxon>Metazoa</taxon>
        <taxon>Ecdysozoa</taxon>
        <taxon>Arthropoda</taxon>
        <taxon>Hexapoda</taxon>
        <taxon>Insecta</taxon>
        <taxon>Pterygota</taxon>
        <taxon>Neoptera</taxon>
        <taxon>Endopterygota</taxon>
        <taxon>Diptera</taxon>
        <taxon>Nematocera</taxon>
        <taxon>Culicoidea</taxon>
        <taxon>Culicidae</taxon>
        <taxon>Anophelinae</taxon>
        <taxon>Anopheles</taxon>
    </lineage>
</organism>
<dbReference type="AlphaFoldDB" id="A0A182IRH3"/>
<feature type="compositionally biased region" description="Low complexity" evidence="1">
    <location>
        <begin position="722"/>
        <end position="741"/>
    </location>
</feature>
<name>A0A182IRH3_ANOAO</name>
<feature type="compositionally biased region" description="Acidic residues" evidence="1">
    <location>
        <begin position="631"/>
        <end position="647"/>
    </location>
</feature>
<feature type="region of interest" description="Disordered" evidence="1">
    <location>
        <begin position="38"/>
        <end position="265"/>
    </location>
</feature>
<dbReference type="VEuPathDB" id="VectorBase:AATE004091"/>
<dbReference type="EnsemblMetazoa" id="AATE004091-RA">
    <property type="protein sequence ID" value="AATE004091-PA.1"/>
    <property type="gene ID" value="AATE004091"/>
</dbReference>
<sequence length="985" mass="104054">MIEFPHRAFHYDVTYLDVWDLPFGIPLDWRAPPEAGADQMIANGNGKIAATPPPTAPAASGECLGSSSGGGVPWESSHSSEGSAGNTGTVKRRPNSLEPKEKTPSPTACVGVEISSRSERFPEDGKHGGQREECGTAKSEHGTGVVRQGSKKSSIQSTAGPGTIKSSTVGEDDPKASSHTVVERRKTVGESKFTGTKATRLDESRLKSKLKPPGVLQRTSTMASSGKADPKSGTMKGGAASGVTKEKQVSSPPGATDMGGSGARAQKKVSFIPSLSVNVAATSLAPGGNVRTSAVKTILRTRAQQSQTQPPADGSVEYKELFRDYPLPAPPYRDPPPVPASTNTGTTLRRSDPKQILPDEQQIAVEPMKGDDVGAVVRSKLKGFGLGKLISSHAGQERRNTNNYVTLPPSPKASSRVTSSRGSSGGDLPALPTHQTPSIAYGEKPRQPSPDDILAKPEFSSSQFKNIPVRQKKGTVPHLENYCLFDPSVDFFNEKEHKMRAIPETVELADQVLYQDHLIYDAVVDRDSDNYFTIDPESLEIEVKNRLSLERVEEKIDEIFSKTRTGSHSSTGSSTSGSSPDYPSMFNSVIETPSSNLESTDESDYGFRNRLMENLKVLAVPKSISGSIPDEGAEGQEEQQMEDDALEGGECNEAAGGGDAAGCRTMRQSPPSPSVYYGVVLKAGSALSRLERVHQQQSMSVPNSPLLQHRLQQQQHRKCDDSSSSSSSANASPPAASSAQSEGTNTGRTLMRQNTFTCSGTATPVHEAIGNSASLQTQGTPKAINASPSPSLNVGEGEEKHQQKVTKIKPESNNAVGAGATGSGGKVANLLPLLRSTFALDPLKSSFSLPQLPTGACSANHRVGLGGVGGSATGAISKTQPAVVTSANGHQHRNGSLDSTPLFNRLRKRERPLSNHSDADSGFLSPATPPDSNGATILAAVTDEEVAKASSTTNSDAVVLEQCDSIQELIQVSEINSVNQRGLTT</sequence>
<protein>
    <submittedName>
        <fullName evidence="2">Uncharacterized protein</fullName>
    </submittedName>
</protein>
<feature type="region of interest" description="Disordered" evidence="1">
    <location>
        <begin position="560"/>
        <end position="602"/>
    </location>
</feature>
<feature type="compositionally biased region" description="Pro residues" evidence="1">
    <location>
        <begin position="327"/>
        <end position="339"/>
    </location>
</feature>
<feature type="compositionally biased region" description="Polar residues" evidence="1">
    <location>
        <begin position="151"/>
        <end position="169"/>
    </location>
</feature>
<feature type="compositionally biased region" description="Basic and acidic residues" evidence="1">
    <location>
        <begin position="116"/>
        <end position="141"/>
    </location>
</feature>
<feature type="compositionally biased region" description="Polar residues" evidence="1">
    <location>
        <begin position="76"/>
        <end position="89"/>
    </location>
</feature>
<feature type="region of interest" description="Disordered" evidence="1">
    <location>
        <begin position="392"/>
        <end position="456"/>
    </location>
</feature>
<evidence type="ECO:0000256" key="1">
    <source>
        <dbReference type="SAM" id="MobiDB-lite"/>
    </source>
</evidence>
<dbReference type="STRING" id="41427.A0A182IRH3"/>
<proteinExistence type="predicted"/>
<feature type="region of interest" description="Disordered" evidence="1">
    <location>
        <begin position="709"/>
        <end position="747"/>
    </location>
</feature>
<feature type="compositionally biased region" description="Polar residues" evidence="1">
    <location>
        <begin position="585"/>
        <end position="598"/>
    </location>
</feature>
<feature type="region of interest" description="Disordered" evidence="1">
    <location>
        <begin position="326"/>
        <end position="365"/>
    </location>
</feature>
<feature type="compositionally biased region" description="Polar residues" evidence="1">
    <location>
        <begin position="775"/>
        <end position="792"/>
    </location>
</feature>
<accession>A0A182IRH3</accession>
<reference evidence="2" key="1">
    <citation type="submission" date="2022-08" db="UniProtKB">
        <authorList>
            <consortium name="EnsemblMetazoa"/>
        </authorList>
    </citation>
    <scope>IDENTIFICATION</scope>
    <source>
        <strain evidence="2">EBRO</strain>
    </source>
</reference>
<evidence type="ECO:0000313" key="2">
    <source>
        <dbReference type="EnsemblMetazoa" id="AATE004091-PA.1"/>
    </source>
</evidence>
<feature type="region of interest" description="Disordered" evidence="1">
    <location>
        <begin position="775"/>
        <end position="797"/>
    </location>
</feature>
<feature type="region of interest" description="Disordered" evidence="1">
    <location>
        <begin position="626"/>
        <end position="672"/>
    </location>
</feature>
<feature type="region of interest" description="Disordered" evidence="1">
    <location>
        <begin position="911"/>
        <end position="935"/>
    </location>
</feature>
<feature type="compositionally biased region" description="Low complexity" evidence="1">
    <location>
        <begin position="566"/>
        <end position="579"/>
    </location>
</feature>